<keyword evidence="4 7" id="KW-0378">Hydrolase</keyword>
<dbReference type="STRING" id="1220924.W2RU53"/>
<dbReference type="RefSeq" id="XP_008718625.1">
    <property type="nucleotide sequence ID" value="XM_008720403.1"/>
</dbReference>
<feature type="active site" description="Proton donor" evidence="8">
    <location>
        <position position="390"/>
    </location>
</feature>
<dbReference type="GO" id="GO:0030203">
    <property type="term" value="P:glycosaminoglycan metabolic process"/>
    <property type="evidence" value="ECO:0007669"/>
    <property type="project" value="TreeGrafter"/>
</dbReference>
<feature type="chain" id="PRO_5004824027" description="Beta-hexosaminidase" evidence="9">
    <location>
        <begin position="23"/>
        <end position="638"/>
    </location>
</feature>
<evidence type="ECO:0000256" key="3">
    <source>
        <dbReference type="ARBA" id="ARBA00022729"/>
    </source>
</evidence>
<evidence type="ECO:0000256" key="7">
    <source>
        <dbReference type="PIRNR" id="PIRNR001093"/>
    </source>
</evidence>
<dbReference type="Gene3D" id="3.30.379.10">
    <property type="entry name" value="Chitobiase/beta-hexosaminidase domain 2-like"/>
    <property type="match status" value="1"/>
</dbReference>
<feature type="signal peptide" evidence="9">
    <location>
        <begin position="1"/>
        <end position="22"/>
    </location>
</feature>
<dbReference type="PANTHER" id="PTHR22600">
    <property type="entry name" value="BETA-HEXOSAMINIDASE"/>
    <property type="match status" value="1"/>
</dbReference>
<dbReference type="SUPFAM" id="SSF51445">
    <property type="entry name" value="(Trans)glycosidases"/>
    <property type="match status" value="1"/>
</dbReference>
<evidence type="ECO:0000256" key="8">
    <source>
        <dbReference type="PIRSR" id="PIRSR001093-1"/>
    </source>
</evidence>
<dbReference type="Proteomes" id="UP000030752">
    <property type="component" value="Unassembled WGS sequence"/>
</dbReference>
<evidence type="ECO:0000256" key="9">
    <source>
        <dbReference type="SAM" id="SignalP"/>
    </source>
</evidence>
<dbReference type="HOGENOM" id="CLU_007082_0_2_1"/>
<protein>
    <recommendedName>
        <fullName evidence="7">Beta-hexosaminidase</fullName>
        <ecNumber evidence="7">3.2.1.52</ecNumber>
    </recommendedName>
</protein>
<dbReference type="AlphaFoldDB" id="W2RU53"/>
<accession>W2RU53</accession>
<evidence type="ECO:0000259" key="11">
    <source>
        <dbReference type="Pfam" id="PF14845"/>
    </source>
</evidence>
<evidence type="ECO:0000256" key="2">
    <source>
        <dbReference type="ARBA" id="ARBA00006285"/>
    </source>
</evidence>
<organism evidence="12 13">
    <name type="scientific">Cyphellophora europaea (strain CBS 101466)</name>
    <name type="common">Phialophora europaea</name>
    <dbReference type="NCBI Taxonomy" id="1220924"/>
    <lineage>
        <taxon>Eukaryota</taxon>
        <taxon>Fungi</taxon>
        <taxon>Dikarya</taxon>
        <taxon>Ascomycota</taxon>
        <taxon>Pezizomycotina</taxon>
        <taxon>Eurotiomycetes</taxon>
        <taxon>Chaetothyriomycetidae</taxon>
        <taxon>Chaetothyriales</taxon>
        <taxon>Cyphellophoraceae</taxon>
        <taxon>Cyphellophora</taxon>
    </lineage>
</organism>
<dbReference type="Gene3D" id="3.20.20.80">
    <property type="entry name" value="Glycosidases"/>
    <property type="match status" value="1"/>
</dbReference>
<dbReference type="GeneID" id="19973405"/>
<dbReference type="InterPro" id="IPR017853">
    <property type="entry name" value="GH"/>
</dbReference>
<name>W2RU53_CYPE1</name>
<reference evidence="12 13" key="1">
    <citation type="submission" date="2013-03" db="EMBL/GenBank/DDBJ databases">
        <title>The Genome Sequence of Phialophora europaea CBS 101466.</title>
        <authorList>
            <consortium name="The Broad Institute Genomics Platform"/>
            <person name="Cuomo C."/>
            <person name="de Hoog S."/>
            <person name="Gorbushina A."/>
            <person name="Walker B."/>
            <person name="Young S.K."/>
            <person name="Zeng Q."/>
            <person name="Gargeya S."/>
            <person name="Fitzgerald M."/>
            <person name="Haas B."/>
            <person name="Abouelleil A."/>
            <person name="Allen A.W."/>
            <person name="Alvarado L."/>
            <person name="Arachchi H.M."/>
            <person name="Berlin A.M."/>
            <person name="Chapman S.B."/>
            <person name="Gainer-Dewar J."/>
            <person name="Goldberg J."/>
            <person name="Griggs A."/>
            <person name="Gujja S."/>
            <person name="Hansen M."/>
            <person name="Howarth C."/>
            <person name="Imamovic A."/>
            <person name="Ireland A."/>
            <person name="Larimer J."/>
            <person name="McCowan C."/>
            <person name="Murphy C."/>
            <person name="Pearson M."/>
            <person name="Poon T.W."/>
            <person name="Priest M."/>
            <person name="Roberts A."/>
            <person name="Saif S."/>
            <person name="Shea T."/>
            <person name="Sisk P."/>
            <person name="Sykes S."/>
            <person name="Wortman J."/>
            <person name="Nusbaum C."/>
            <person name="Birren B."/>
        </authorList>
    </citation>
    <scope>NUCLEOTIDE SEQUENCE [LARGE SCALE GENOMIC DNA]</scope>
    <source>
        <strain evidence="12 13">CBS 101466</strain>
    </source>
</reference>
<feature type="domain" description="Glycoside hydrolase family 20 catalytic" evidence="10">
    <location>
        <begin position="229"/>
        <end position="590"/>
    </location>
</feature>
<dbReference type="GO" id="GO:0005975">
    <property type="term" value="P:carbohydrate metabolic process"/>
    <property type="evidence" value="ECO:0007669"/>
    <property type="project" value="InterPro"/>
</dbReference>
<evidence type="ECO:0000256" key="6">
    <source>
        <dbReference type="ARBA" id="ARBA00023295"/>
    </source>
</evidence>
<dbReference type="Pfam" id="PF00728">
    <property type="entry name" value="Glyco_hydro_20"/>
    <property type="match status" value="1"/>
</dbReference>
<sequence>MLTRVIVPLWLLLLSLLPIASARLAVWPQPTDVEIGEDVLWVDPALRATLYCGNESQQYSVASPSTLDTFLEGSQQSIFQALGSWQNVFGLAAKSQFSQHADPRSENQYLREAVRETLKSLHHSKFVPWKFHPRRSSFEPEASAQGRSLISLELTQTSCPSSSFEPSKYFDGDESYEIRLKSGTAFIEAKSTVGSLRALETFKQLFYAHSSGPVYTPHTPLHIRDSPFWKYRGLSLDIARNPFSADDVVRTIDAMASVKMNKLHVHATDSQSWPLEIPALPELAAKGAYQPDLVWRVDDLSYVQNYGASKGVQVFLELDMPGHTASVANAHPELIAAYNQLDWSTFAAEPLSGQFKLNSTQVYDFLDTLFDDLLPRQSPYTSIYHLGGDEVNLQVHTLDETVESNKHEVLQPLIQKLMQGIYDKVVDQGLRPMVWEEMVLEWGLDFSSGKHGLQGPKPLVQAWISSEHIVQLLEKGFPVIFGDSGHWYLDCGFGQFLDPYPSGKSPVGVPFNSSGGVPSRLEAPYLDYCGPYHNWRSMYMFDPLQGIPEHLHAGIEGGETLMWSEQTDGIDLDFKLWPRAAAAAEVLWAGPRQESMIADATWRLGQWRERGVSDLKISASPVQMTWCLMEGATGGCQY</sequence>
<dbReference type="OrthoDB" id="428480at2759"/>
<comment type="catalytic activity">
    <reaction evidence="1 7">
        <text>Hydrolysis of terminal non-reducing N-acetyl-D-hexosamine residues in N-acetyl-beta-D-hexosaminides.</text>
        <dbReference type="EC" id="3.2.1.52"/>
    </reaction>
</comment>
<evidence type="ECO:0000256" key="5">
    <source>
        <dbReference type="ARBA" id="ARBA00023180"/>
    </source>
</evidence>
<evidence type="ECO:0000256" key="4">
    <source>
        <dbReference type="ARBA" id="ARBA00022801"/>
    </source>
</evidence>
<keyword evidence="6 7" id="KW-0326">Glycosidase</keyword>
<dbReference type="InterPro" id="IPR025705">
    <property type="entry name" value="Beta_hexosaminidase_sua/sub"/>
</dbReference>
<keyword evidence="3 9" id="KW-0732">Signal</keyword>
<evidence type="ECO:0000259" key="10">
    <source>
        <dbReference type="Pfam" id="PF00728"/>
    </source>
</evidence>
<dbReference type="Pfam" id="PF14845">
    <property type="entry name" value="Glycohydro_20b2"/>
    <property type="match status" value="1"/>
</dbReference>
<dbReference type="InterPro" id="IPR029019">
    <property type="entry name" value="HEX_eukaryotic_N"/>
</dbReference>
<dbReference type="GO" id="GO:0016231">
    <property type="term" value="F:beta-N-acetylglucosaminidase activity"/>
    <property type="evidence" value="ECO:0007669"/>
    <property type="project" value="TreeGrafter"/>
</dbReference>
<dbReference type="VEuPathDB" id="FungiDB:HMPREF1541_06066"/>
<comment type="similarity">
    <text evidence="2 7">Belongs to the glycosyl hydrolase 20 family.</text>
</comment>
<dbReference type="SUPFAM" id="SSF55545">
    <property type="entry name" value="beta-N-acetylhexosaminidase-like domain"/>
    <property type="match status" value="1"/>
</dbReference>
<dbReference type="InterPro" id="IPR015883">
    <property type="entry name" value="Glyco_hydro_20_cat"/>
</dbReference>
<dbReference type="eggNOG" id="KOG2499">
    <property type="taxonomic scope" value="Eukaryota"/>
</dbReference>
<gene>
    <name evidence="12" type="ORF">HMPREF1541_06066</name>
</gene>
<dbReference type="PIRSF" id="PIRSF001093">
    <property type="entry name" value="B-hxosamndse_ab_euk"/>
    <property type="match status" value="1"/>
</dbReference>
<keyword evidence="13" id="KW-1185">Reference proteome</keyword>
<dbReference type="PANTHER" id="PTHR22600:SF58">
    <property type="entry name" value="BETA-HEXOSAMINIDASE"/>
    <property type="match status" value="1"/>
</dbReference>
<dbReference type="GO" id="GO:0016020">
    <property type="term" value="C:membrane"/>
    <property type="evidence" value="ECO:0007669"/>
    <property type="project" value="TreeGrafter"/>
</dbReference>
<feature type="domain" description="Beta-hexosaminidase eukaryotic type N-terminal" evidence="11">
    <location>
        <begin position="26"/>
        <end position="205"/>
    </location>
</feature>
<keyword evidence="5" id="KW-0325">Glycoprotein</keyword>
<evidence type="ECO:0000256" key="1">
    <source>
        <dbReference type="ARBA" id="ARBA00001231"/>
    </source>
</evidence>
<evidence type="ECO:0000313" key="13">
    <source>
        <dbReference type="Proteomes" id="UP000030752"/>
    </source>
</evidence>
<dbReference type="FunFam" id="3.20.20.80:FF:000063">
    <property type="entry name" value="Beta-hexosaminidase"/>
    <property type="match status" value="1"/>
</dbReference>
<dbReference type="PRINTS" id="PR00738">
    <property type="entry name" value="GLHYDRLASE20"/>
</dbReference>
<dbReference type="InParanoid" id="W2RU53"/>
<dbReference type="EC" id="3.2.1.52" evidence="7"/>
<evidence type="ECO:0000313" key="12">
    <source>
        <dbReference type="EMBL" id="ETN39840.1"/>
    </source>
</evidence>
<proteinExistence type="inferred from homology"/>
<dbReference type="EMBL" id="KB822721">
    <property type="protein sequence ID" value="ETN39840.1"/>
    <property type="molecule type" value="Genomic_DNA"/>
</dbReference>
<dbReference type="InterPro" id="IPR029018">
    <property type="entry name" value="Hex-like_dom2"/>
</dbReference>